<dbReference type="Pfam" id="PF10017">
    <property type="entry name" value="Methyltransf_33"/>
    <property type="match status" value="1"/>
</dbReference>
<dbReference type="PIRSF" id="PIRSF018005">
    <property type="entry name" value="UCP018005"/>
    <property type="match status" value="1"/>
</dbReference>
<dbReference type="PANTHER" id="PTHR43397">
    <property type="entry name" value="ERGOTHIONEINE BIOSYNTHESIS PROTEIN 1"/>
    <property type="match status" value="1"/>
</dbReference>
<dbReference type="EC" id="2.1.1.44" evidence="4"/>
<proteinExistence type="predicted"/>
<feature type="domain" description="Histidine-specific methyltransferase SAM-dependent" evidence="3">
    <location>
        <begin position="32"/>
        <end position="330"/>
    </location>
</feature>
<dbReference type="Gene3D" id="3.40.50.150">
    <property type="entry name" value="Vaccinia Virus protein VP39"/>
    <property type="match status" value="1"/>
</dbReference>
<dbReference type="InterPro" id="IPR051128">
    <property type="entry name" value="EgtD_Methyltrsf_superfamily"/>
</dbReference>
<comment type="caution">
    <text evidence="4">The sequence shown here is derived from an EMBL/GenBank/DDBJ whole genome shotgun (WGS) entry which is preliminary data.</text>
</comment>
<protein>
    <submittedName>
        <fullName evidence="4">L-histidine N(Alpha)-methyltransferase</fullName>
        <ecNumber evidence="4">2.1.1.44</ecNumber>
    </submittedName>
</protein>
<accession>A0A6B3STF7</accession>
<organism evidence="4 5">
    <name type="scientific">Noviherbaspirillum galbum</name>
    <dbReference type="NCBI Taxonomy" id="2709383"/>
    <lineage>
        <taxon>Bacteria</taxon>
        <taxon>Pseudomonadati</taxon>
        <taxon>Pseudomonadota</taxon>
        <taxon>Betaproteobacteria</taxon>
        <taxon>Burkholderiales</taxon>
        <taxon>Oxalobacteraceae</taxon>
        <taxon>Noviherbaspirillum</taxon>
    </lineage>
</organism>
<dbReference type="Proteomes" id="UP000482155">
    <property type="component" value="Unassembled WGS sequence"/>
</dbReference>
<evidence type="ECO:0000259" key="3">
    <source>
        <dbReference type="Pfam" id="PF10017"/>
    </source>
</evidence>
<dbReference type="InterPro" id="IPR029063">
    <property type="entry name" value="SAM-dependent_MTases_sf"/>
</dbReference>
<sequence length="331" mass="36907">MIDGSPVQPVPEGISLSYGFIQLYQQNDDAVRAELREGLLDEHPWISPKYLYDALGSKLFAAICALPEYYPTRTEQGILQENMRAIGKSVGRGVTLIDLGAGDCAKAAKLFPALQPAQYVPVDISVEYLREAVSALQCLHPQIQMNGIGMDFSGSLDLPDEVRREKRLFFYPGSSIGNFTPEQAAAFLGNVRDACGRDGGLLIGVDLIKDPGILEPAYDDAIGLTAAFNLNMLQHLNVLLGADFRPNDWRHRARFHSGHGRIEMHLEARSEVQVRWNGGGRLFHEGQWIHTESSYKYTREAFLAMLERAGFGEVRCWTDPNNWFLVCHARA</sequence>
<reference evidence="4 5" key="1">
    <citation type="submission" date="2020-02" db="EMBL/GenBank/DDBJ databases">
        <authorList>
            <person name="Kim M.K."/>
        </authorList>
    </citation>
    <scope>NUCLEOTIDE SEQUENCE [LARGE SCALE GENOMIC DNA]</scope>
    <source>
        <strain evidence="4 5">17J57-3</strain>
    </source>
</reference>
<name>A0A6B3STF7_9BURK</name>
<keyword evidence="1 4" id="KW-0489">Methyltransferase</keyword>
<dbReference type="GO" id="GO:0032259">
    <property type="term" value="P:methylation"/>
    <property type="evidence" value="ECO:0007669"/>
    <property type="project" value="UniProtKB-KW"/>
</dbReference>
<dbReference type="NCBIfam" id="TIGR03438">
    <property type="entry name" value="egtD_ergothio"/>
    <property type="match status" value="1"/>
</dbReference>
<dbReference type="PANTHER" id="PTHR43397:SF1">
    <property type="entry name" value="ERGOTHIONEINE BIOSYNTHESIS PROTEIN 1"/>
    <property type="match status" value="1"/>
</dbReference>
<dbReference type="GO" id="GO:0052706">
    <property type="term" value="F:L-histidine N(alpha)-methyltransferase activity"/>
    <property type="evidence" value="ECO:0007669"/>
    <property type="project" value="UniProtKB-EC"/>
</dbReference>
<dbReference type="InterPro" id="IPR017804">
    <property type="entry name" value="MeTrfase_EgtD-like"/>
</dbReference>
<gene>
    <name evidence="4" type="primary">egtD</name>
    <name evidence="4" type="ORF">G3574_11380</name>
</gene>
<dbReference type="EMBL" id="JAAIVB010000037">
    <property type="protein sequence ID" value="NEX61682.1"/>
    <property type="molecule type" value="Genomic_DNA"/>
</dbReference>
<evidence type="ECO:0000313" key="5">
    <source>
        <dbReference type="Proteomes" id="UP000482155"/>
    </source>
</evidence>
<dbReference type="AlphaFoldDB" id="A0A6B3STF7"/>
<evidence type="ECO:0000256" key="2">
    <source>
        <dbReference type="ARBA" id="ARBA00022679"/>
    </source>
</evidence>
<evidence type="ECO:0000256" key="1">
    <source>
        <dbReference type="ARBA" id="ARBA00022603"/>
    </source>
</evidence>
<dbReference type="InterPro" id="IPR035094">
    <property type="entry name" value="EgtD"/>
</dbReference>
<dbReference type="InterPro" id="IPR019257">
    <property type="entry name" value="MeTrfase_dom"/>
</dbReference>
<evidence type="ECO:0000313" key="4">
    <source>
        <dbReference type="EMBL" id="NEX61682.1"/>
    </source>
</evidence>
<keyword evidence="5" id="KW-1185">Reference proteome</keyword>
<dbReference type="SUPFAM" id="SSF53335">
    <property type="entry name" value="S-adenosyl-L-methionine-dependent methyltransferases"/>
    <property type="match status" value="1"/>
</dbReference>
<keyword evidence="2 4" id="KW-0808">Transferase</keyword>